<dbReference type="EC" id="3.5.1.88" evidence="2"/>
<evidence type="ECO:0000313" key="4">
    <source>
        <dbReference type="Proteomes" id="UP000034601"/>
    </source>
</evidence>
<sequence>MQVVKAPDLKLRIKTKPIKKVTPELLKTAAEMVKLTESFKDPEGVGLASTQVGRDEKFFIAKSGKKFIICFNPHILSYSPKKKTYFEGCLSIPNIWGETERSTFITVKYEDEKGKKITKKLQGTDAWIFQHEMDHLNGTLFIDHVLKQKGKIYKTVGKDKAGSDIFEPVKLL</sequence>
<keyword evidence="2" id="KW-0479">Metal-binding</keyword>
<dbReference type="EMBL" id="LCAB01000017">
    <property type="protein sequence ID" value="KKR82181.1"/>
    <property type="molecule type" value="Genomic_DNA"/>
</dbReference>
<keyword evidence="2" id="KW-0648">Protein biosynthesis</keyword>
<comment type="function">
    <text evidence="2">Removes the formyl group from the N-terminal Met of newly synthesized proteins. Requires at least a dipeptide for an efficient rate of reaction. N-terminal L-methionine is a prerequisite for activity but the enzyme has broad specificity at other positions.</text>
</comment>
<dbReference type="NCBIfam" id="TIGR00079">
    <property type="entry name" value="pept_deformyl"/>
    <property type="match status" value="1"/>
</dbReference>
<dbReference type="PANTHER" id="PTHR10458">
    <property type="entry name" value="PEPTIDE DEFORMYLASE"/>
    <property type="match status" value="1"/>
</dbReference>
<dbReference type="PANTHER" id="PTHR10458:SF22">
    <property type="entry name" value="PEPTIDE DEFORMYLASE"/>
    <property type="match status" value="1"/>
</dbReference>
<keyword evidence="2" id="KW-0378">Hydrolase</keyword>
<comment type="cofactor">
    <cofactor evidence="2">
        <name>Fe(2+)</name>
        <dbReference type="ChEBI" id="CHEBI:29033"/>
    </cofactor>
    <text evidence="2">Binds 1 Fe(2+) ion.</text>
</comment>
<reference evidence="3 4" key="1">
    <citation type="journal article" date="2015" name="Nature">
        <title>rRNA introns, odd ribosomes, and small enigmatic genomes across a large radiation of phyla.</title>
        <authorList>
            <person name="Brown C.T."/>
            <person name="Hug L.A."/>
            <person name="Thomas B.C."/>
            <person name="Sharon I."/>
            <person name="Castelle C.J."/>
            <person name="Singh A."/>
            <person name="Wilkins M.J."/>
            <person name="Williams K.H."/>
            <person name="Banfield J.F."/>
        </authorList>
    </citation>
    <scope>NUCLEOTIDE SEQUENCE [LARGE SCALE GENOMIC DNA]</scope>
</reference>
<feature type="binding site" evidence="2">
    <location>
        <position position="135"/>
    </location>
    <ligand>
        <name>Fe cation</name>
        <dbReference type="ChEBI" id="CHEBI:24875"/>
    </ligand>
</feature>
<proteinExistence type="inferred from homology"/>
<protein>
    <recommendedName>
        <fullName evidence="2">Peptide deformylase</fullName>
        <shortName evidence="2">PDF</shortName>
        <ecNumber evidence="2">3.5.1.88</ecNumber>
    </recommendedName>
    <alternativeName>
        <fullName evidence="2">Polypeptide deformylase</fullName>
    </alternativeName>
</protein>
<comment type="catalytic activity">
    <reaction evidence="2">
        <text>N-terminal N-formyl-L-methionyl-[peptide] + H2O = N-terminal L-methionyl-[peptide] + formate</text>
        <dbReference type="Rhea" id="RHEA:24420"/>
        <dbReference type="Rhea" id="RHEA-COMP:10639"/>
        <dbReference type="Rhea" id="RHEA-COMP:10640"/>
        <dbReference type="ChEBI" id="CHEBI:15377"/>
        <dbReference type="ChEBI" id="CHEBI:15740"/>
        <dbReference type="ChEBI" id="CHEBI:49298"/>
        <dbReference type="ChEBI" id="CHEBI:64731"/>
        <dbReference type="EC" id="3.5.1.88"/>
    </reaction>
</comment>
<dbReference type="InterPro" id="IPR023635">
    <property type="entry name" value="Peptide_deformylase"/>
</dbReference>
<comment type="caution">
    <text evidence="3">The sequence shown here is derived from an EMBL/GenBank/DDBJ whole genome shotgun (WGS) entry which is preliminary data.</text>
</comment>
<dbReference type="Proteomes" id="UP000034601">
    <property type="component" value="Unassembled WGS sequence"/>
</dbReference>
<organism evidence="3 4">
    <name type="scientific">Candidatus Daviesbacteria bacterium GW2011_GWA2_40_9</name>
    <dbReference type="NCBI Taxonomy" id="1618424"/>
    <lineage>
        <taxon>Bacteria</taxon>
        <taxon>Candidatus Daviesiibacteriota</taxon>
    </lineage>
</organism>
<dbReference type="PIRSF" id="PIRSF004749">
    <property type="entry name" value="Pep_def"/>
    <property type="match status" value="1"/>
</dbReference>
<dbReference type="SUPFAM" id="SSF56420">
    <property type="entry name" value="Peptide deformylase"/>
    <property type="match status" value="1"/>
</dbReference>
<dbReference type="Pfam" id="PF01327">
    <property type="entry name" value="Pep_deformylase"/>
    <property type="match status" value="1"/>
</dbReference>
<accession>A0A0G0U4T3</accession>
<dbReference type="GO" id="GO:0042586">
    <property type="term" value="F:peptide deformylase activity"/>
    <property type="evidence" value="ECO:0007669"/>
    <property type="project" value="UniProtKB-UniRule"/>
</dbReference>
<evidence type="ECO:0000313" key="3">
    <source>
        <dbReference type="EMBL" id="KKR82181.1"/>
    </source>
</evidence>
<dbReference type="Gene3D" id="3.90.45.10">
    <property type="entry name" value="Peptide deformylase"/>
    <property type="match status" value="1"/>
</dbReference>
<keyword evidence="2" id="KW-0408">Iron</keyword>
<name>A0A0G0U4T3_9BACT</name>
<dbReference type="InterPro" id="IPR036821">
    <property type="entry name" value="Peptide_deformylase_sf"/>
</dbReference>
<dbReference type="GO" id="GO:0006412">
    <property type="term" value="P:translation"/>
    <property type="evidence" value="ECO:0007669"/>
    <property type="project" value="UniProtKB-UniRule"/>
</dbReference>
<dbReference type="PATRIC" id="fig|1618424.3.peg.1055"/>
<feature type="binding site" evidence="2">
    <location>
        <position position="131"/>
    </location>
    <ligand>
        <name>Fe cation</name>
        <dbReference type="ChEBI" id="CHEBI:24875"/>
    </ligand>
</feature>
<evidence type="ECO:0000256" key="1">
    <source>
        <dbReference type="ARBA" id="ARBA00010759"/>
    </source>
</evidence>
<feature type="binding site" evidence="2">
    <location>
        <position position="89"/>
    </location>
    <ligand>
        <name>Fe cation</name>
        <dbReference type="ChEBI" id="CHEBI:24875"/>
    </ligand>
</feature>
<dbReference type="CDD" id="cd00487">
    <property type="entry name" value="Pep_deformylase"/>
    <property type="match status" value="1"/>
</dbReference>
<gene>
    <name evidence="2" type="primary">def</name>
    <name evidence="3" type="ORF">UU29_C0017G0017</name>
</gene>
<feature type="active site" evidence="2">
    <location>
        <position position="132"/>
    </location>
</feature>
<comment type="similarity">
    <text evidence="1 2">Belongs to the polypeptide deformylase family.</text>
</comment>
<evidence type="ECO:0000256" key="2">
    <source>
        <dbReference type="HAMAP-Rule" id="MF_00163"/>
    </source>
</evidence>
<dbReference type="HAMAP" id="MF_00163">
    <property type="entry name" value="Pep_deformylase"/>
    <property type="match status" value="1"/>
</dbReference>
<dbReference type="AlphaFoldDB" id="A0A0G0U4T3"/>
<dbReference type="GO" id="GO:0046872">
    <property type="term" value="F:metal ion binding"/>
    <property type="evidence" value="ECO:0007669"/>
    <property type="project" value="UniProtKB-KW"/>
</dbReference>
<dbReference type="PRINTS" id="PR01576">
    <property type="entry name" value="PDEFORMYLASE"/>
</dbReference>